<feature type="domain" description="NlpC/P60" evidence="6">
    <location>
        <begin position="129"/>
        <end position="246"/>
    </location>
</feature>
<proteinExistence type="inferred from homology"/>
<dbReference type="Proteomes" id="UP000239485">
    <property type="component" value="Unassembled WGS sequence"/>
</dbReference>
<feature type="compositionally biased region" description="Pro residues" evidence="5">
    <location>
        <begin position="97"/>
        <end position="128"/>
    </location>
</feature>
<dbReference type="InterPro" id="IPR051202">
    <property type="entry name" value="Peptidase_C40"/>
</dbReference>
<keyword evidence="2" id="KW-0645">Protease</keyword>
<dbReference type="OrthoDB" id="5177647at2"/>
<evidence type="ECO:0000256" key="5">
    <source>
        <dbReference type="SAM" id="MobiDB-lite"/>
    </source>
</evidence>
<keyword evidence="8" id="KW-1185">Reference proteome</keyword>
<sequence length="246" mass="25298">MTTRLPARHRAPGRPLTPLDGAADGLRRNAGALGRGTAVLAASSGLVLSLAMPAEAHVQPAPAAPVALEADRTLERASRSAARPAPGAQGDVAPAVLAPPAPAPVPVPAAAPAPAPEPAPAPPPPPPAVDVRAQVLEIAARYTGTPYRFGGTTPDGFDCSGYTGHVFREIGVHLPRISHDQMLASHRIAPHEALPGDLVFMANGSGRVYHVGIYAGDGMMFDSPRAGKSVSKRKIWTASAFFGRVL</sequence>
<name>A0A2S6IT56_9ACTN</name>
<dbReference type="RefSeq" id="WP_104432148.1">
    <property type="nucleotide sequence ID" value="NZ_PTJD01000004.1"/>
</dbReference>
<dbReference type="Gene3D" id="3.90.1720.10">
    <property type="entry name" value="endopeptidase domain like (from Nostoc punctiforme)"/>
    <property type="match status" value="1"/>
</dbReference>
<dbReference type="PANTHER" id="PTHR47053:SF1">
    <property type="entry name" value="MUREIN DD-ENDOPEPTIDASE MEPH-RELATED"/>
    <property type="match status" value="1"/>
</dbReference>
<comment type="caution">
    <text evidence="7">The sequence shown here is derived from an EMBL/GenBank/DDBJ whole genome shotgun (WGS) entry which is preliminary data.</text>
</comment>
<accession>A0A2S6IT56</accession>
<feature type="compositionally biased region" description="Low complexity" evidence="5">
    <location>
        <begin position="79"/>
        <end position="96"/>
    </location>
</feature>
<dbReference type="GO" id="GO:0008234">
    <property type="term" value="F:cysteine-type peptidase activity"/>
    <property type="evidence" value="ECO:0007669"/>
    <property type="project" value="UniProtKB-KW"/>
</dbReference>
<evidence type="ECO:0000256" key="1">
    <source>
        <dbReference type="ARBA" id="ARBA00007074"/>
    </source>
</evidence>
<gene>
    <name evidence="7" type="ORF">CLV92_104145</name>
</gene>
<dbReference type="Pfam" id="PF00877">
    <property type="entry name" value="NLPC_P60"/>
    <property type="match status" value="1"/>
</dbReference>
<evidence type="ECO:0000256" key="4">
    <source>
        <dbReference type="ARBA" id="ARBA00022807"/>
    </source>
</evidence>
<keyword evidence="4" id="KW-0788">Thiol protease</keyword>
<dbReference type="InterPro" id="IPR038765">
    <property type="entry name" value="Papain-like_cys_pep_sf"/>
</dbReference>
<dbReference type="InterPro" id="IPR000064">
    <property type="entry name" value="NLP_P60_dom"/>
</dbReference>
<feature type="region of interest" description="Disordered" evidence="5">
    <location>
        <begin position="1"/>
        <end position="23"/>
    </location>
</feature>
<feature type="compositionally biased region" description="Basic residues" evidence="5">
    <location>
        <begin position="1"/>
        <end position="12"/>
    </location>
</feature>
<evidence type="ECO:0000259" key="6">
    <source>
        <dbReference type="PROSITE" id="PS51935"/>
    </source>
</evidence>
<reference evidence="7 8" key="1">
    <citation type="submission" date="2018-02" db="EMBL/GenBank/DDBJ databases">
        <title>Genomic Encyclopedia of Archaeal and Bacterial Type Strains, Phase II (KMG-II): from individual species to whole genera.</title>
        <authorList>
            <person name="Goeker M."/>
        </authorList>
    </citation>
    <scope>NUCLEOTIDE SEQUENCE [LARGE SCALE GENOMIC DNA]</scope>
    <source>
        <strain evidence="7 8">DSM 22857</strain>
    </source>
</reference>
<comment type="similarity">
    <text evidence="1">Belongs to the peptidase C40 family.</text>
</comment>
<keyword evidence="3 7" id="KW-0378">Hydrolase</keyword>
<evidence type="ECO:0000313" key="8">
    <source>
        <dbReference type="Proteomes" id="UP000239485"/>
    </source>
</evidence>
<protein>
    <submittedName>
        <fullName evidence="7">Cell wall-associated NlpC family hydrolase</fullName>
    </submittedName>
</protein>
<organism evidence="7 8">
    <name type="scientific">Kineococcus xinjiangensis</name>
    <dbReference type="NCBI Taxonomy" id="512762"/>
    <lineage>
        <taxon>Bacteria</taxon>
        <taxon>Bacillati</taxon>
        <taxon>Actinomycetota</taxon>
        <taxon>Actinomycetes</taxon>
        <taxon>Kineosporiales</taxon>
        <taxon>Kineosporiaceae</taxon>
        <taxon>Kineococcus</taxon>
    </lineage>
</organism>
<evidence type="ECO:0000256" key="3">
    <source>
        <dbReference type="ARBA" id="ARBA00022801"/>
    </source>
</evidence>
<dbReference type="GO" id="GO:0006508">
    <property type="term" value="P:proteolysis"/>
    <property type="evidence" value="ECO:0007669"/>
    <property type="project" value="UniProtKB-KW"/>
</dbReference>
<feature type="region of interest" description="Disordered" evidence="5">
    <location>
        <begin position="72"/>
        <end position="128"/>
    </location>
</feature>
<dbReference type="PANTHER" id="PTHR47053">
    <property type="entry name" value="MUREIN DD-ENDOPEPTIDASE MEPH-RELATED"/>
    <property type="match status" value="1"/>
</dbReference>
<evidence type="ECO:0000256" key="2">
    <source>
        <dbReference type="ARBA" id="ARBA00022670"/>
    </source>
</evidence>
<dbReference type="PROSITE" id="PS51935">
    <property type="entry name" value="NLPC_P60"/>
    <property type="match status" value="1"/>
</dbReference>
<evidence type="ECO:0000313" key="7">
    <source>
        <dbReference type="EMBL" id="PPK97325.1"/>
    </source>
</evidence>
<dbReference type="AlphaFoldDB" id="A0A2S6IT56"/>
<dbReference type="EMBL" id="PTJD01000004">
    <property type="protein sequence ID" value="PPK97325.1"/>
    <property type="molecule type" value="Genomic_DNA"/>
</dbReference>
<dbReference type="SUPFAM" id="SSF54001">
    <property type="entry name" value="Cysteine proteinases"/>
    <property type="match status" value="1"/>
</dbReference>